<dbReference type="Pfam" id="PF17996">
    <property type="entry name" value="CE2_N"/>
    <property type="match status" value="1"/>
</dbReference>
<dbReference type="EMBL" id="CP022163">
    <property type="protein sequence ID" value="ATB33129.1"/>
    <property type="molecule type" value="Genomic_DNA"/>
</dbReference>
<dbReference type="InterPro" id="IPR040794">
    <property type="entry name" value="CE2_N"/>
</dbReference>
<dbReference type="Pfam" id="PF13472">
    <property type="entry name" value="Lipase_GDSL_2"/>
    <property type="match status" value="1"/>
</dbReference>
<accession>A0A250IMZ9</accession>
<dbReference type="InterPro" id="IPR013830">
    <property type="entry name" value="SGNH_hydro"/>
</dbReference>
<dbReference type="InterPro" id="IPR036514">
    <property type="entry name" value="SGNH_hydro_sf"/>
</dbReference>
<dbReference type="OrthoDB" id="9801375at2"/>
<evidence type="ECO:0000259" key="1">
    <source>
        <dbReference type="Pfam" id="PF13472"/>
    </source>
</evidence>
<dbReference type="Proteomes" id="UP000217289">
    <property type="component" value="Chromosome"/>
</dbReference>
<feature type="domain" description="SGNH hydrolase-type esterase" evidence="1">
    <location>
        <begin position="174"/>
        <end position="384"/>
    </location>
</feature>
<proteinExistence type="predicted"/>
<dbReference type="InterPro" id="IPR037461">
    <property type="entry name" value="CtCE2-like_dom"/>
</dbReference>
<dbReference type="Gene3D" id="3.40.50.1110">
    <property type="entry name" value="SGNH hydrolase"/>
    <property type="match status" value="1"/>
</dbReference>
<organism evidence="3 4">
    <name type="scientific">Melittangium boletus DSM 14713</name>
    <dbReference type="NCBI Taxonomy" id="1294270"/>
    <lineage>
        <taxon>Bacteria</taxon>
        <taxon>Pseudomonadati</taxon>
        <taxon>Myxococcota</taxon>
        <taxon>Myxococcia</taxon>
        <taxon>Myxococcales</taxon>
        <taxon>Cystobacterineae</taxon>
        <taxon>Archangiaceae</taxon>
        <taxon>Melittangium</taxon>
    </lineage>
</organism>
<dbReference type="PANTHER" id="PTHR37834">
    <property type="entry name" value="GDSL-LIKE LIPASE/ACYLHYDROLASE DOMAIN PROTEIN (AFU_ORTHOLOGUE AFUA_2G00620)"/>
    <property type="match status" value="1"/>
</dbReference>
<gene>
    <name evidence="3" type="ORF">MEBOL_006618</name>
</gene>
<feature type="domain" description="Carbohydrate esterase 2 N-terminal" evidence="2">
    <location>
        <begin position="55"/>
        <end position="165"/>
    </location>
</feature>
<dbReference type="KEGG" id="mbd:MEBOL_006618"/>
<dbReference type="RefSeq" id="WP_157823812.1">
    <property type="nucleotide sequence ID" value="NZ_CP022163.1"/>
</dbReference>
<dbReference type="GO" id="GO:0052689">
    <property type="term" value="F:carboxylic ester hydrolase activity"/>
    <property type="evidence" value="ECO:0007669"/>
    <property type="project" value="InterPro"/>
</dbReference>
<dbReference type="InterPro" id="IPR052762">
    <property type="entry name" value="PCW_deacetylase/CE"/>
</dbReference>
<evidence type="ECO:0000313" key="4">
    <source>
        <dbReference type="Proteomes" id="UP000217289"/>
    </source>
</evidence>
<dbReference type="PANTHER" id="PTHR37834:SF2">
    <property type="entry name" value="ESTERASE, SGNH HYDROLASE-TYPE"/>
    <property type="match status" value="1"/>
</dbReference>
<evidence type="ECO:0000313" key="3">
    <source>
        <dbReference type="EMBL" id="ATB33129.1"/>
    </source>
</evidence>
<reference evidence="3 4" key="1">
    <citation type="submission" date="2017-06" db="EMBL/GenBank/DDBJ databases">
        <authorList>
            <person name="Kim H.J."/>
            <person name="Triplett B.A."/>
        </authorList>
    </citation>
    <scope>NUCLEOTIDE SEQUENCE [LARGE SCALE GENOMIC DNA]</scope>
    <source>
        <strain evidence="3 4">DSM 14713</strain>
    </source>
</reference>
<protein>
    <recommendedName>
        <fullName evidence="5">Endoglucanase E</fullName>
    </recommendedName>
</protein>
<evidence type="ECO:0000259" key="2">
    <source>
        <dbReference type="Pfam" id="PF17996"/>
    </source>
</evidence>
<evidence type="ECO:0008006" key="5">
    <source>
        <dbReference type="Google" id="ProtNLM"/>
    </source>
</evidence>
<dbReference type="SUPFAM" id="SSF52266">
    <property type="entry name" value="SGNH hydrolase"/>
    <property type="match status" value="1"/>
</dbReference>
<sequence>MLGSPLPRLLPVLALVSCEPPDARIAPAPDEPVPEVPTADLLWTDHAPDDPRLQFIGRMDTRTREGPMYAFPGGTVRLRCLCTGVDVRFEDLGVGGEAHTNFIDILVDGESRGALRLQPGASLLQGVRGLPRGEHTIELVKRTEAHAGGVRFQGIRIQGVLLEPPPRPSRRMEFIGDSITCGYGNEASIAAPTYTEPNTGYHARNQDILKAFGPLTARRLGAEWVTTCVSGRGVYRSNDGSRDGVLPLIYGRTLPGQAEPRWEPSRYVPEVIVINLGTNDFAVSDGAGLPTAPPAEPFKQAYAAFVRELRATYPEARIVCAVGPMTNDNYPAQRQLWTTLRRYVSDMVSSVRAGGDTRVHTFAFTPIAGDPYGEDWHPTAAFHARMADELVPFLQGLGD</sequence>
<keyword evidence="4" id="KW-1185">Reference proteome</keyword>
<name>A0A250IMZ9_9BACT</name>
<dbReference type="CDD" id="cd01831">
    <property type="entry name" value="Endoglucanase_E_like"/>
    <property type="match status" value="1"/>
</dbReference>
<dbReference type="Gene3D" id="2.60.120.260">
    <property type="entry name" value="Galactose-binding domain-like"/>
    <property type="match status" value="1"/>
</dbReference>
<dbReference type="AlphaFoldDB" id="A0A250IMZ9"/>